<dbReference type="HOGENOM" id="CLU_1531842_0_0_6"/>
<evidence type="ECO:0000313" key="2">
    <source>
        <dbReference type="EMBL" id="BAP56847.1"/>
    </source>
</evidence>
<feature type="signal peptide" evidence="1">
    <location>
        <begin position="1"/>
        <end position="20"/>
    </location>
</feature>
<organism evidence="2 3">
    <name type="scientific">Thioploca ingrica</name>
    <dbReference type="NCBI Taxonomy" id="40754"/>
    <lineage>
        <taxon>Bacteria</taxon>
        <taxon>Pseudomonadati</taxon>
        <taxon>Pseudomonadota</taxon>
        <taxon>Gammaproteobacteria</taxon>
        <taxon>Thiotrichales</taxon>
        <taxon>Thiotrichaceae</taxon>
        <taxon>Thioploca</taxon>
    </lineage>
</organism>
<accession>A0A090ALY3</accession>
<dbReference type="PROSITE" id="PS51257">
    <property type="entry name" value="PROKAR_LIPOPROTEIN"/>
    <property type="match status" value="1"/>
</dbReference>
<dbReference type="Proteomes" id="UP000031623">
    <property type="component" value="Chromosome"/>
</dbReference>
<keyword evidence="3" id="KW-1185">Reference proteome</keyword>
<evidence type="ECO:0000256" key="1">
    <source>
        <dbReference type="SAM" id="SignalP"/>
    </source>
</evidence>
<gene>
    <name evidence="2" type="ORF">THII_2550</name>
</gene>
<keyword evidence="1" id="KW-0732">Signal</keyword>
<protein>
    <submittedName>
        <fullName evidence="2">Secreted protein</fullName>
    </submittedName>
</protein>
<dbReference type="KEGG" id="tig:THII_2550"/>
<dbReference type="STRING" id="40754.THII_2550"/>
<dbReference type="AlphaFoldDB" id="A0A090ALY3"/>
<evidence type="ECO:0000313" key="3">
    <source>
        <dbReference type="Proteomes" id="UP000031623"/>
    </source>
</evidence>
<sequence>MNNKQSSLLLVISLLIVACAVVDQGVSPSLPISSDSQVNTLSQCPTTTTFKLDGKSLTVTVPNPFHGFPNPGLRIQNEKLIIELNTSEAGFFELTDLNIKDLKPGILNGDNFRLSLSYSPYSDNICKNTSYQPDSKLLVEEYSSFSQTLKGCFWGKLDCSGKLIEISAPFSGKLL</sequence>
<dbReference type="EMBL" id="AP014633">
    <property type="protein sequence ID" value="BAP56847.1"/>
    <property type="molecule type" value="Genomic_DNA"/>
</dbReference>
<feature type="chain" id="PRO_5001852839" evidence="1">
    <location>
        <begin position="21"/>
        <end position="175"/>
    </location>
</feature>
<reference evidence="2" key="1">
    <citation type="journal article" date="2014" name="ISME J.">
        <title>Ecophysiology of Thioploca ingrica as revealed by the complete genome sequence supplemented with proteomic evidence.</title>
        <authorList>
            <person name="Kojima H."/>
            <person name="Ogura Y."/>
            <person name="Yamamoto N."/>
            <person name="Togashi T."/>
            <person name="Mori H."/>
            <person name="Watanabe T."/>
            <person name="Nemoto F."/>
            <person name="Kurokawa K."/>
            <person name="Hayashi T."/>
            <person name="Fukui M."/>
        </authorList>
    </citation>
    <scope>NUCLEOTIDE SEQUENCE [LARGE SCALE GENOMIC DNA]</scope>
</reference>
<name>A0A090ALY3_9GAMM</name>
<proteinExistence type="predicted"/>